<sequence length="296" mass="32260">MRSGPAAMMHPMALWDSCGLAPATTAPTSTSPSSSRASSPMCWTTPRTVDCQPDIKLPGRYGTIKELFGLDHQETAELRGEDRPSRDDDNATKRQEEEEGEEERVQRARDKVANSHIDKETYAPFISGILDDGPLLPGQWSEEVLSMAWLLSDPARGLGLLPALFGVAGSDGKVPQGWDFTNAQLDHVLDKFEKENPCPRRGNEGESSFVERRLRNAARYCTDRNTLGHLRLSDTFRRLQLPGSLTFGLLSLFAAAKVDRDGSQGAEEEENAPTEGQPVVTPPSADAAGRGRGRGA</sequence>
<protein>
    <submittedName>
        <fullName evidence="2">Uncharacterized protein</fullName>
    </submittedName>
</protein>
<feature type="compositionally biased region" description="Basic and acidic residues" evidence="1">
    <location>
        <begin position="73"/>
        <end position="96"/>
    </location>
</feature>
<evidence type="ECO:0000313" key="2">
    <source>
        <dbReference type="EMBL" id="CEM38604.1"/>
    </source>
</evidence>
<dbReference type="PhylomeDB" id="A0A0G4H4B8"/>
<dbReference type="Proteomes" id="UP000041254">
    <property type="component" value="Unassembled WGS sequence"/>
</dbReference>
<dbReference type="VEuPathDB" id="CryptoDB:Vbra_10594"/>
<evidence type="ECO:0000256" key="1">
    <source>
        <dbReference type="SAM" id="MobiDB-lite"/>
    </source>
</evidence>
<gene>
    <name evidence="2" type="ORF">Vbra_10594</name>
</gene>
<accession>A0A0G4H4B8</accession>
<reference evidence="2 3" key="1">
    <citation type="submission" date="2014-11" db="EMBL/GenBank/DDBJ databases">
        <authorList>
            <person name="Zhu J."/>
            <person name="Qi W."/>
            <person name="Song R."/>
        </authorList>
    </citation>
    <scope>NUCLEOTIDE SEQUENCE [LARGE SCALE GENOMIC DNA]</scope>
</reference>
<feature type="region of interest" description="Disordered" evidence="1">
    <location>
        <begin position="260"/>
        <end position="296"/>
    </location>
</feature>
<name>A0A0G4H4B8_VITBC</name>
<feature type="region of interest" description="Disordered" evidence="1">
    <location>
        <begin position="73"/>
        <end position="110"/>
    </location>
</feature>
<keyword evidence="3" id="KW-1185">Reference proteome</keyword>
<feature type="region of interest" description="Disordered" evidence="1">
    <location>
        <begin position="19"/>
        <end position="49"/>
    </location>
</feature>
<proteinExistence type="predicted"/>
<evidence type="ECO:0000313" key="3">
    <source>
        <dbReference type="Proteomes" id="UP000041254"/>
    </source>
</evidence>
<dbReference type="AlphaFoldDB" id="A0A0G4H4B8"/>
<organism evidence="2 3">
    <name type="scientific">Vitrella brassicaformis (strain CCMP3155)</name>
    <dbReference type="NCBI Taxonomy" id="1169540"/>
    <lineage>
        <taxon>Eukaryota</taxon>
        <taxon>Sar</taxon>
        <taxon>Alveolata</taxon>
        <taxon>Colpodellida</taxon>
        <taxon>Vitrellaceae</taxon>
        <taxon>Vitrella</taxon>
    </lineage>
</organism>
<dbReference type="EMBL" id="CDMY01000989">
    <property type="protein sequence ID" value="CEM38604.1"/>
    <property type="molecule type" value="Genomic_DNA"/>
</dbReference>
<feature type="compositionally biased region" description="Low complexity" evidence="1">
    <location>
        <begin position="21"/>
        <end position="40"/>
    </location>
</feature>
<dbReference type="InParanoid" id="A0A0G4H4B8"/>